<keyword evidence="2" id="KW-0227">DNA damage</keyword>
<evidence type="ECO:0000313" key="11">
    <source>
        <dbReference type="EMBL" id="KAA8497060.1"/>
    </source>
</evidence>
<dbReference type="SUPFAM" id="SSF143517">
    <property type="entry name" value="TRCF domain-like"/>
    <property type="match status" value="1"/>
</dbReference>
<dbReference type="SMART" id="SM01058">
    <property type="entry name" value="CarD_TRCF"/>
    <property type="match status" value="1"/>
</dbReference>
<feature type="compositionally biased region" description="Polar residues" evidence="8">
    <location>
        <begin position="101"/>
        <end position="117"/>
    </location>
</feature>
<keyword evidence="3" id="KW-0378">Hydrolase</keyword>
<dbReference type="GO" id="GO:0006281">
    <property type="term" value="P:DNA repair"/>
    <property type="evidence" value="ECO:0007669"/>
    <property type="project" value="UniProtKB-KW"/>
</dbReference>
<keyword evidence="4" id="KW-0347">Helicase</keyword>
<dbReference type="Pfam" id="PF00271">
    <property type="entry name" value="Helicase_C"/>
    <property type="match status" value="1"/>
</dbReference>
<feature type="compositionally biased region" description="Low complexity" evidence="8">
    <location>
        <begin position="149"/>
        <end position="159"/>
    </location>
</feature>
<dbReference type="SMART" id="SM00982">
    <property type="entry name" value="TRCF"/>
    <property type="match status" value="1"/>
</dbReference>
<feature type="compositionally biased region" description="Low complexity" evidence="8">
    <location>
        <begin position="193"/>
        <end position="202"/>
    </location>
</feature>
<dbReference type="Gene3D" id="2.40.10.170">
    <property type="match status" value="1"/>
</dbReference>
<dbReference type="SMART" id="SM00487">
    <property type="entry name" value="DEXDc"/>
    <property type="match status" value="1"/>
</dbReference>
<dbReference type="Gene3D" id="3.40.50.300">
    <property type="entry name" value="P-loop containing nucleotide triphosphate hydrolases"/>
    <property type="match status" value="2"/>
</dbReference>
<dbReference type="PROSITE" id="PS51194">
    <property type="entry name" value="HELICASE_CTER"/>
    <property type="match status" value="1"/>
</dbReference>
<dbReference type="InterPro" id="IPR005118">
    <property type="entry name" value="TRCF_C"/>
</dbReference>
<dbReference type="InterPro" id="IPR011545">
    <property type="entry name" value="DEAD/DEAH_box_helicase_dom"/>
</dbReference>
<keyword evidence="6" id="KW-0238">DNA-binding</keyword>
<dbReference type="GO" id="GO:0003678">
    <property type="term" value="F:DNA helicase activity"/>
    <property type="evidence" value="ECO:0007669"/>
    <property type="project" value="TreeGrafter"/>
</dbReference>
<evidence type="ECO:0000259" key="10">
    <source>
        <dbReference type="PROSITE" id="PS51194"/>
    </source>
</evidence>
<dbReference type="InterPro" id="IPR003711">
    <property type="entry name" value="CarD-like/TRCF_RID"/>
</dbReference>
<evidence type="ECO:0000256" key="5">
    <source>
        <dbReference type="ARBA" id="ARBA00022840"/>
    </source>
</evidence>
<comment type="caution">
    <text evidence="11">The sequence shown here is derived from an EMBL/GenBank/DDBJ whole genome shotgun (WGS) entry which is preliminary data.</text>
</comment>
<dbReference type="InterPro" id="IPR027417">
    <property type="entry name" value="P-loop_NTPase"/>
</dbReference>
<dbReference type="InterPro" id="IPR014001">
    <property type="entry name" value="Helicase_ATP-bd"/>
</dbReference>
<dbReference type="PANTHER" id="PTHR47964:SF1">
    <property type="entry name" value="ATP-DEPENDENT DNA HELICASE HOMOLOG RECG, CHLOROPLASTIC"/>
    <property type="match status" value="1"/>
</dbReference>
<dbReference type="GO" id="GO:0003677">
    <property type="term" value="F:DNA binding"/>
    <property type="evidence" value="ECO:0007669"/>
    <property type="project" value="UniProtKB-KW"/>
</dbReference>
<evidence type="ECO:0000259" key="9">
    <source>
        <dbReference type="PROSITE" id="PS51192"/>
    </source>
</evidence>
<evidence type="ECO:0000313" key="12">
    <source>
        <dbReference type="Proteomes" id="UP000324585"/>
    </source>
</evidence>
<gene>
    <name evidence="11" type="ORF">FVE85_0789</name>
</gene>
<evidence type="ECO:0000256" key="4">
    <source>
        <dbReference type="ARBA" id="ARBA00022806"/>
    </source>
</evidence>
<dbReference type="SMART" id="SM00490">
    <property type="entry name" value="HELICc"/>
    <property type="match status" value="1"/>
</dbReference>
<dbReference type="Pfam" id="PF00270">
    <property type="entry name" value="DEAD"/>
    <property type="match status" value="1"/>
</dbReference>
<proteinExistence type="predicted"/>
<feature type="domain" description="Helicase ATP-binding" evidence="9">
    <location>
        <begin position="368"/>
        <end position="530"/>
    </location>
</feature>
<protein>
    <submittedName>
        <fullName evidence="11">Transcription-repair-coupling factor</fullName>
    </submittedName>
</protein>
<evidence type="ECO:0000256" key="7">
    <source>
        <dbReference type="ARBA" id="ARBA00023204"/>
    </source>
</evidence>
<reference evidence="12" key="1">
    <citation type="journal article" date="2019" name="Nat. Commun.">
        <title>Expansion of phycobilisome linker gene families in mesophilic red algae.</title>
        <authorList>
            <person name="Lee J."/>
            <person name="Kim D."/>
            <person name="Bhattacharya D."/>
            <person name="Yoon H.S."/>
        </authorList>
    </citation>
    <scope>NUCLEOTIDE SEQUENCE [LARGE SCALE GENOMIC DNA]</scope>
    <source>
        <strain evidence="12">CCMP 1328</strain>
    </source>
</reference>
<organism evidence="11 12">
    <name type="scientific">Porphyridium purpureum</name>
    <name type="common">Red alga</name>
    <name type="synonym">Porphyridium cruentum</name>
    <dbReference type="NCBI Taxonomy" id="35688"/>
    <lineage>
        <taxon>Eukaryota</taxon>
        <taxon>Rhodophyta</taxon>
        <taxon>Bangiophyceae</taxon>
        <taxon>Porphyridiales</taxon>
        <taxon>Porphyridiaceae</taxon>
        <taxon>Porphyridium</taxon>
    </lineage>
</organism>
<name>A0A5J4Z1B2_PORPP</name>
<keyword evidence="7" id="KW-0234">DNA repair</keyword>
<dbReference type="Pfam" id="PF03461">
    <property type="entry name" value="TRCF"/>
    <property type="match status" value="1"/>
</dbReference>
<dbReference type="InterPro" id="IPR047112">
    <property type="entry name" value="RecG/Mfd"/>
</dbReference>
<dbReference type="InterPro" id="IPR037235">
    <property type="entry name" value="TRCF-like_C_D7"/>
</dbReference>
<dbReference type="SUPFAM" id="SSF52540">
    <property type="entry name" value="P-loop containing nucleoside triphosphate hydrolases"/>
    <property type="match status" value="2"/>
</dbReference>
<sequence length="951" mass="104733">MDDYAGACGFVCVQLGVCGQWCSTQRYGTVAACEADAGVAGARRWGRVTVCAASAHGDVNAGETRDPLVLVSVAKNAAAAAAARRKGQAKLVMKNAGTGMPHSTSLGSAQQVGSVAVTSKKDRSSSRSGMAAATAASHDAAMKKRRARTSASSSSSAAGSKEKSKGSATAAALKNVPRTNASGSATVSRRKAAASPASSKASSQRRTKKSAKARLNHVFKPGDLVRHPRYGVGRFTSIQVSNDQVSIQEFASISYIDGDVLVPLVQIEMLSPYEGDPEGDNFRIDAVAVVKHLDERKQHRTTSRARRQVRTDIRQHIVSMFDMYAQRASFMRPPHTGNAKLERHFEKQFPYTVTDDQAAAIKDILSDMSERAIPMDRLLCGDVGFGKTEVAMRAIFRALCSGYQVGLLAPTTILAHQHYKTLVARLQHYPQFRVGRMTRFVKALEQEETVEAIRTGDIQVLVGTHSVIGSRVEFKKLGLLVVDEEHRFGVNQKEKLRSLHRGIDVLTLSATPIPRTLHISMSGLRDVSVIRTPPSSRKAVITKIVTNEVSQVLRHAIQLELNRQGQLFYVVPRIHAMADAEKRLLDLFPDLRIIKAHAELRDLEDRVLDFACGAADVLLCTTIIENGIDLPQVNTIIIDHATQFGLAQLHQLRGRVGRSDQQAYAYLLSENVQAQTIGYERISALAEMSELGSGFALANKDMELRGVGNIMGVEQSGRLGGLEPEEYTSILFEELEIARSMKLSRFARSTSSRPELRDAFPPVKYTQVNVPVSAYVPSEYVGGNMDKKLMVYAALANCSSMEELEYAKQFLAKKYGPAPPEMEMLYVLTEVKLYGKTLGINRIYPEMQHVVLEWGIDESHFQTLTKEFRKTPSMRRKFVHVPSDERVQVRGLALVQNDQILLKLKEWLSVFYVGALQIIKQRKKMLAALRSEPDSGSSRLLNELRGGSKEK</sequence>
<keyword evidence="12" id="KW-1185">Reference proteome</keyword>
<feature type="compositionally biased region" description="Low complexity" evidence="8">
    <location>
        <begin position="126"/>
        <end position="139"/>
    </location>
</feature>
<evidence type="ECO:0000256" key="2">
    <source>
        <dbReference type="ARBA" id="ARBA00022763"/>
    </source>
</evidence>
<dbReference type="CDD" id="cd17991">
    <property type="entry name" value="DEXHc_TRCF"/>
    <property type="match status" value="1"/>
</dbReference>
<feature type="region of interest" description="Disordered" evidence="8">
    <location>
        <begin position="101"/>
        <end position="216"/>
    </location>
</feature>
<dbReference type="Gene3D" id="3.90.1150.50">
    <property type="entry name" value="Transcription-repair-coupling factor, D7 domain"/>
    <property type="match status" value="1"/>
</dbReference>
<feature type="compositionally biased region" description="Basic residues" evidence="8">
    <location>
        <begin position="203"/>
        <end position="216"/>
    </location>
</feature>
<dbReference type="SUPFAM" id="SSF141259">
    <property type="entry name" value="CarD-like"/>
    <property type="match status" value="1"/>
</dbReference>
<evidence type="ECO:0000256" key="1">
    <source>
        <dbReference type="ARBA" id="ARBA00022741"/>
    </source>
</evidence>
<accession>A0A5J4Z1B2</accession>
<dbReference type="GO" id="GO:0005524">
    <property type="term" value="F:ATP binding"/>
    <property type="evidence" value="ECO:0007669"/>
    <property type="project" value="UniProtKB-KW"/>
</dbReference>
<dbReference type="OrthoDB" id="1718at2759"/>
<evidence type="ECO:0000256" key="3">
    <source>
        <dbReference type="ARBA" id="ARBA00022801"/>
    </source>
</evidence>
<dbReference type="InterPro" id="IPR036101">
    <property type="entry name" value="CarD-like/TRCF_RID_sf"/>
</dbReference>
<evidence type="ECO:0000256" key="6">
    <source>
        <dbReference type="ARBA" id="ARBA00023125"/>
    </source>
</evidence>
<feature type="domain" description="Helicase C-terminal" evidence="10">
    <location>
        <begin position="551"/>
        <end position="703"/>
    </location>
</feature>
<dbReference type="EMBL" id="VRMN01000002">
    <property type="protein sequence ID" value="KAA8497060.1"/>
    <property type="molecule type" value="Genomic_DNA"/>
</dbReference>
<keyword evidence="1" id="KW-0547">Nucleotide-binding</keyword>
<dbReference type="Pfam" id="PF02559">
    <property type="entry name" value="CarD_TRCF_RID"/>
    <property type="match status" value="1"/>
</dbReference>
<dbReference type="Proteomes" id="UP000324585">
    <property type="component" value="Unassembled WGS sequence"/>
</dbReference>
<dbReference type="PROSITE" id="PS51192">
    <property type="entry name" value="HELICASE_ATP_BIND_1"/>
    <property type="match status" value="1"/>
</dbReference>
<dbReference type="GO" id="GO:0016787">
    <property type="term" value="F:hydrolase activity"/>
    <property type="evidence" value="ECO:0007669"/>
    <property type="project" value="UniProtKB-KW"/>
</dbReference>
<keyword evidence="5" id="KW-0067">ATP-binding</keyword>
<evidence type="ECO:0000256" key="8">
    <source>
        <dbReference type="SAM" id="MobiDB-lite"/>
    </source>
</evidence>
<dbReference type="InterPro" id="IPR001650">
    <property type="entry name" value="Helicase_C-like"/>
</dbReference>
<feature type="compositionally biased region" description="Polar residues" evidence="8">
    <location>
        <begin position="177"/>
        <end position="187"/>
    </location>
</feature>
<dbReference type="AlphaFoldDB" id="A0A5J4Z1B2"/>
<dbReference type="PANTHER" id="PTHR47964">
    <property type="entry name" value="ATP-DEPENDENT DNA HELICASE HOMOLOG RECG, CHLOROPLASTIC"/>
    <property type="match status" value="1"/>
</dbReference>